<dbReference type="VEuPathDB" id="FungiDB:CLCR_03953"/>
<comment type="caution">
    <text evidence="3">The sequence shown here is derived from an EMBL/GenBank/DDBJ whole genome shotgun (WGS) entry which is preliminary data.</text>
</comment>
<dbReference type="OrthoDB" id="4152592at2759"/>
<accession>A0A1C1CIF5</accession>
<feature type="compositionally biased region" description="Polar residues" evidence="1">
    <location>
        <begin position="507"/>
        <end position="529"/>
    </location>
</feature>
<feature type="domain" description="SET" evidence="2">
    <location>
        <begin position="1"/>
        <end position="228"/>
    </location>
</feature>
<dbReference type="VEuPathDB" id="FungiDB:G647_08403"/>
<keyword evidence="4" id="KW-1185">Reference proteome</keyword>
<evidence type="ECO:0000256" key="1">
    <source>
        <dbReference type="SAM" id="MobiDB-lite"/>
    </source>
</evidence>
<dbReference type="SUPFAM" id="SSF82199">
    <property type="entry name" value="SET domain"/>
    <property type="match status" value="1"/>
</dbReference>
<feature type="compositionally biased region" description="Basic residues" evidence="1">
    <location>
        <begin position="483"/>
        <end position="501"/>
    </location>
</feature>
<protein>
    <recommendedName>
        <fullName evidence="2">SET domain-containing protein</fullName>
    </recommendedName>
</protein>
<dbReference type="Pfam" id="PF00856">
    <property type="entry name" value="SET"/>
    <property type="match status" value="1"/>
</dbReference>
<reference evidence="4" key="1">
    <citation type="submission" date="2015-07" db="EMBL/GenBank/DDBJ databases">
        <authorList>
            <person name="Teixeira M.M."/>
            <person name="Souza R.C."/>
            <person name="Almeida L.G."/>
            <person name="Vicente V.A."/>
            <person name="de Hoog S."/>
            <person name="Bocca A.L."/>
            <person name="de Almeida S.R."/>
            <person name="Vasconcelos A.T."/>
            <person name="Felipe M.S."/>
        </authorList>
    </citation>
    <scope>NUCLEOTIDE SEQUENCE [LARGE SCALE GENOMIC DNA]</scope>
    <source>
        <strain evidence="4">KSF</strain>
    </source>
</reference>
<feature type="region of interest" description="Disordered" evidence="1">
    <location>
        <begin position="473"/>
        <end position="545"/>
    </location>
</feature>
<dbReference type="CDD" id="cd20071">
    <property type="entry name" value="SET_SMYD"/>
    <property type="match status" value="1"/>
</dbReference>
<dbReference type="PANTHER" id="PTHR12197">
    <property type="entry name" value="HISTONE-LYSINE N-METHYLTRANSFERASE SMYD"/>
    <property type="match status" value="1"/>
</dbReference>
<evidence type="ECO:0000259" key="2">
    <source>
        <dbReference type="PROSITE" id="PS50280"/>
    </source>
</evidence>
<gene>
    <name evidence="3" type="ORF">CLCR_03953</name>
</gene>
<evidence type="ECO:0000313" key="3">
    <source>
        <dbReference type="EMBL" id="OCT48256.1"/>
    </source>
</evidence>
<dbReference type="EMBL" id="LGRB01000012">
    <property type="protein sequence ID" value="OCT48256.1"/>
    <property type="molecule type" value="Genomic_DNA"/>
</dbReference>
<dbReference type="InterPro" id="IPR046341">
    <property type="entry name" value="SET_dom_sf"/>
</dbReference>
<dbReference type="Proteomes" id="UP000094526">
    <property type="component" value="Unassembled WGS sequence"/>
</dbReference>
<dbReference type="SMART" id="SM00317">
    <property type="entry name" value="SET"/>
    <property type="match status" value="1"/>
</dbReference>
<dbReference type="Gene3D" id="2.170.270.10">
    <property type="entry name" value="SET domain"/>
    <property type="match status" value="1"/>
</dbReference>
<dbReference type="PROSITE" id="PS50280">
    <property type="entry name" value="SET"/>
    <property type="match status" value="1"/>
</dbReference>
<proteinExistence type="predicted"/>
<name>A0A1C1CIF5_9EURO</name>
<dbReference type="InterPro" id="IPR001214">
    <property type="entry name" value="SET_dom"/>
</dbReference>
<sequence length="640" mass="72229">MTSNSATMQACWRPAPNGKGYGFFASRDFNAGEKIFLEPGFGVVPESPQDFSPPFPGPDRVGSGTFAAICFHIAEEMYRVFHLQTDPERSRGSLDCTIQEAEFLFTRPNQTPLYDHIVEAAALRMRSLDDTTISKSIVRMAVRFFSDAGEYKVHMDDIDDNSTGFGLMTGSINHSCQPNAELYVSHDPKQPAPFKQVGWYRLQFPRYAMLLQATRSIKAGEEITISYDRVSDHFPESRESRLEDIKRTYGFDCRCDACIREENDPLIMRLKDDVLRLLKDFEDYEEIPAPKMYRRAAYILDGLAELGVDDCTVKAVWDMCAERAWSSCDMIRAHWFATKALQHGQNMYGGPAAPERREMLQAYVMLGRSRINAGLGNPDTQGYSTIPTDGYDVKQADLEELMFALQHTNAEMYYPCLQVVEGKVQEISRNANRRRLARIEAERRKGKQEMGAGKVAEQEEEKLYNKGIDEVMSMLEESPKEPNRKKREKRRGRRGRGKKAAKVAQEGTKTSMASTSKVSQEGCSESTAGFHSRFTAGGGDPEGVSKQEWHANAMSMDAMRVNKARDIGHLLAAKDGYAINNESYILSTRRDSVCGRVAGQRELVELGAKALRRERTHSFGNDQGRRDMLKLADVRESKEF</sequence>
<organism evidence="3 4">
    <name type="scientific">Cladophialophora carrionii</name>
    <dbReference type="NCBI Taxonomy" id="86049"/>
    <lineage>
        <taxon>Eukaryota</taxon>
        <taxon>Fungi</taxon>
        <taxon>Dikarya</taxon>
        <taxon>Ascomycota</taxon>
        <taxon>Pezizomycotina</taxon>
        <taxon>Eurotiomycetes</taxon>
        <taxon>Chaetothyriomycetidae</taxon>
        <taxon>Chaetothyriales</taxon>
        <taxon>Herpotrichiellaceae</taxon>
        <taxon>Cladophialophora</taxon>
    </lineage>
</organism>
<dbReference type="InterPro" id="IPR050869">
    <property type="entry name" value="H3K4_H4K5_MeTrfase"/>
</dbReference>
<dbReference type="AlphaFoldDB" id="A0A1C1CIF5"/>
<dbReference type="STRING" id="86049.A0A1C1CIF5"/>
<evidence type="ECO:0000313" key="4">
    <source>
        <dbReference type="Proteomes" id="UP000094526"/>
    </source>
</evidence>